<keyword evidence="3 7" id="KW-1133">Transmembrane helix</keyword>
<evidence type="ECO:0000256" key="6">
    <source>
        <dbReference type="PROSITE-ProRule" id="PRU00284"/>
    </source>
</evidence>
<dbReference type="PROSITE" id="PS50111">
    <property type="entry name" value="CHEMOTAXIS_TRANSDUC_2"/>
    <property type="match status" value="1"/>
</dbReference>
<reference evidence="9" key="1">
    <citation type="submission" date="2021-12" db="EMBL/GenBank/DDBJ databases">
        <authorList>
            <person name="Rodrigo-Torres L."/>
            <person name="Arahal R. D."/>
            <person name="Lucena T."/>
        </authorList>
    </citation>
    <scope>NUCLEOTIDE SEQUENCE</scope>
    <source>
        <strain evidence="9">CECT 8226</strain>
    </source>
</reference>
<evidence type="ECO:0000313" key="10">
    <source>
        <dbReference type="Proteomes" id="UP000838160"/>
    </source>
</evidence>
<keyword evidence="5 6" id="KW-0807">Transducer</keyword>
<accession>A0ABM8ZHK5</accession>
<organism evidence="9 10">
    <name type="scientific">Vibrio hippocampi</name>
    <dbReference type="NCBI Taxonomy" id="654686"/>
    <lineage>
        <taxon>Bacteria</taxon>
        <taxon>Pseudomonadati</taxon>
        <taxon>Pseudomonadota</taxon>
        <taxon>Gammaproteobacteria</taxon>
        <taxon>Vibrionales</taxon>
        <taxon>Vibrionaceae</taxon>
        <taxon>Vibrio</taxon>
    </lineage>
</organism>
<keyword evidence="10" id="KW-1185">Reference proteome</keyword>
<feature type="domain" description="Methyl-accepting transducer" evidence="8">
    <location>
        <begin position="214"/>
        <end position="450"/>
    </location>
</feature>
<feature type="transmembrane region" description="Helical" evidence="7">
    <location>
        <begin position="88"/>
        <end position="114"/>
    </location>
</feature>
<dbReference type="RefSeq" id="WP_237484593.1">
    <property type="nucleotide sequence ID" value="NZ_CAKLCM010000002.1"/>
</dbReference>
<dbReference type="SUPFAM" id="SSF58104">
    <property type="entry name" value="Methyl-accepting chemotaxis protein (MCP) signaling domain"/>
    <property type="match status" value="1"/>
</dbReference>
<gene>
    <name evidence="9" type="ORF">VHP8226_01658</name>
</gene>
<comment type="subcellular location">
    <subcellularLocation>
        <location evidence="1">Membrane</location>
        <topology evidence="1">Multi-pass membrane protein</topology>
    </subcellularLocation>
</comment>
<dbReference type="InterPro" id="IPR004089">
    <property type="entry name" value="MCPsignal_dom"/>
</dbReference>
<keyword evidence="4 7" id="KW-0472">Membrane</keyword>
<evidence type="ECO:0000256" key="3">
    <source>
        <dbReference type="ARBA" id="ARBA00022989"/>
    </source>
</evidence>
<dbReference type="EMBL" id="CAKLCM010000002">
    <property type="protein sequence ID" value="CAH0526184.1"/>
    <property type="molecule type" value="Genomic_DNA"/>
</dbReference>
<feature type="transmembrane region" description="Helical" evidence="7">
    <location>
        <begin position="12"/>
        <end position="29"/>
    </location>
</feature>
<dbReference type="Proteomes" id="UP000838160">
    <property type="component" value="Unassembled WGS sequence"/>
</dbReference>
<evidence type="ECO:0000259" key="8">
    <source>
        <dbReference type="PROSITE" id="PS50111"/>
    </source>
</evidence>
<dbReference type="PANTHER" id="PTHR32089:SF119">
    <property type="entry name" value="METHYL-ACCEPTING CHEMOTAXIS PROTEIN CTPL"/>
    <property type="match status" value="1"/>
</dbReference>
<sequence>MDFKQTLSFKDKTYFIGVPLSLLSFVYFFRYGYSTIDLTIALVLTAAVFLLNAKTYRSILPYLLYGFVALHIHQAYGDEMLHFEVFILLGLMTLYIDWLMVLHTLIAAALHHVGFYMLQNYGFPVYAYPPGTEFSLVIEHCLYAIFQASVSIYACLTMAQSERRTEYVARSIEKLVQDDKLDLRLELQQGDEFYQRFNQLISQLQSMVSVQKQAIGNLESVADNLVSNVSVVEHQVSQNAMNSEMVATAIEELGSSFSSMSSIAQTCNENTEQASNLSSNALDRSAMCQTTLDTLKQTIGDTQDNVANVVRDTESIHKILLTITGISEQTNLLALNASIEAARAGEAGRGFAVVADEVRQLATRTNASVEEINQSLSVLDNNIKLSTSNISRVIDYSDNVSHAVQEIIEVTQDISTNISSVNDQMYHVTTSVSEQSQALNQITDTMSSVNRSSHSIAEQSEEQKLAIKALSSSIDGLTKESQRFVV</sequence>
<feature type="transmembrane region" description="Helical" evidence="7">
    <location>
        <begin position="36"/>
        <end position="53"/>
    </location>
</feature>
<protein>
    <recommendedName>
        <fullName evidence="8">Methyl-accepting transducer domain-containing protein</fullName>
    </recommendedName>
</protein>
<dbReference type="PANTHER" id="PTHR32089">
    <property type="entry name" value="METHYL-ACCEPTING CHEMOTAXIS PROTEIN MCPB"/>
    <property type="match status" value="1"/>
</dbReference>
<keyword evidence="2 7" id="KW-0812">Transmembrane</keyword>
<dbReference type="Gene3D" id="1.10.287.950">
    <property type="entry name" value="Methyl-accepting chemotaxis protein"/>
    <property type="match status" value="1"/>
</dbReference>
<evidence type="ECO:0000256" key="1">
    <source>
        <dbReference type="ARBA" id="ARBA00004141"/>
    </source>
</evidence>
<comment type="caution">
    <text evidence="9">The sequence shown here is derived from an EMBL/GenBank/DDBJ whole genome shotgun (WGS) entry which is preliminary data.</text>
</comment>
<evidence type="ECO:0000256" key="4">
    <source>
        <dbReference type="ARBA" id="ARBA00023136"/>
    </source>
</evidence>
<dbReference type="Pfam" id="PF00015">
    <property type="entry name" value="MCPsignal"/>
    <property type="match status" value="1"/>
</dbReference>
<evidence type="ECO:0000313" key="9">
    <source>
        <dbReference type="EMBL" id="CAH0526184.1"/>
    </source>
</evidence>
<evidence type="ECO:0000256" key="7">
    <source>
        <dbReference type="SAM" id="Phobius"/>
    </source>
</evidence>
<evidence type="ECO:0000256" key="2">
    <source>
        <dbReference type="ARBA" id="ARBA00022692"/>
    </source>
</evidence>
<evidence type="ECO:0000256" key="5">
    <source>
        <dbReference type="ARBA" id="ARBA00023224"/>
    </source>
</evidence>
<name>A0ABM8ZHK5_9VIBR</name>
<dbReference type="SMART" id="SM00283">
    <property type="entry name" value="MA"/>
    <property type="match status" value="1"/>
</dbReference>
<proteinExistence type="predicted"/>